<feature type="region of interest" description="Disordered" evidence="1">
    <location>
        <begin position="703"/>
        <end position="793"/>
    </location>
</feature>
<feature type="compositionally biased region" description="Pro residues" evidence="1">
    <location>
        <begin position="1588"/>
        <end position="1602"/>
    </location>
</feature>
<feature type="region of interest" description="Disordered" evidence="1">
    <location>
        <begin position="1096"/>
        <end position="1179"/>
    </location>
</feature>
<organism evidence="2 3">
    <name type="scientific">Marasmius tenuissimus</name>
    <dbReference type="NCBI Taxonomy" id="585030"/>
    <lineage>
        <taxon>Eukaryota</taxon>
        <taxon>Fungi</taxon>
        <taxon>Dikarya</taxon>
        <taxon>Basidiomycota</taxon>
        <taxon>Agaricomycotina</taxon>
        <taxon>Agaricomycetes</taxon>
        <taxon>Agaricomycetidae</taxon>
        <taxon>Agaricales</taxon>
        <taxon>Marasmiineae</taxon>
        <taxon>Marasmiaceae</taxon>
        <taxon>Marasmius</taxon>
    </lineage>
</organism>
<feature type="compositionally biased region" description="Basic and acidic residues" evidence="1">
    <location>
        <begin position="849"/>
        <end position="858"/>
    </location>
</feature>
<feature type="compositionally biased region" description="Low complexity" evidence="1">
    <location>
        <begin position="108"/>
        <end position="128"/>
    </location>
</feature>
<dbReference type="Proteomes" id="UP001437256">
    <property type="component" value="Unassembled WGS sequence"/>
</dbReference>
<feature type="compositionally biased region" description="Basic and acidic residues" evidence="1">
    <location>
        <begin position="1272"/>
        <end position="1282"/>
    </location>
</feature>
<feature type="compositionally biased region" description="Polar residues" evidence="1">
    <location>
        <begin position="588"/>
        <end position="610"/>
    </location>
</feature>
<feature type="compositionally biased region" description="Low complexity" evidence="1">
    <location>
        <begin position="43"/>
        <end position="52"/>
    </location>
</feature>
<feature type="region of interest" description="Disordered" evidence="1">
    <location>
        <begin position="1390"/>
        <end position="1428"/>
    </location>
</feature>
<feature type="compositionally biased region" description="Polar residues" evidence="1">
    <location>
        <begin position="225"/>
        <end position="238"/>
    </location>
</feature>
<name>A0ABR3AGX4_9AGAR</name>
<dbReference type="EMBL" id="JBBXMP010000002">
    <property type="protein sequence ID" value="KAL0072189.1"/>
    <property type="molecule type" value="Genomic_DNA"/>
</dbReference>
<feature type="region of interest" description="Disordered" evidence="1">
    <location>
        <begin position="814"/>
        <end position="1006"/>
    </location>
</feature>
<feature type="compositionally biased region" description="Polar residues" evidence="1">
    <location>
        <begin position="883"/>
        <end position="896"/>
    </location>
</feature>
<sequence length="1615" mass="174810">MANIDNEAAVSSSLSGERENTASKVVDLRSETTQSPKDATAYPSSTSTTPSDSSDKKNASSTTTAGQTIESPTQSTRPSLVQLGSGSAPTQTKRFSAVNITKKFLEKTSTTSPGSSSSGAAKAANSISRTTNTSASTIHPRLITTKLTANPQSSSSPGPGWSRPSSVTPPVVPNSNSTTPNGTKLPPQPNPIAANSLSSGAPHIPPTGKLIQPQPRSAVSPASIHKTTTLTGGISSNKPVWGNAKAGAGASRANSNDFPTAAEVALGVSRPLKSAEPKESDDHGKQARMEDADTFRGVHLDPNAHHWDEMEEDDDNFLDGVIEFGDGRQYKVDNNPTEPPTEDPSLRAPPHHDAEKDESGISNVPVSKEERFVDDFDRSWPRNAPSISSGPTGGEPTSYPRISPSNSHSGSTESSKALFNERSNRLEPYSSARSTPSFKRGHPPDHSPIDSRGPRPPFSHAPGHQNVQLLQKPPNSDGYFPDRRYSGSTHGGDKRRDGHYPLTSPYSGPNNLPHSTSFGPKFGDGTGETRGRQQTVMGPPPVPPHALRDGKDAGRQLPPHLSQPPLSVSTSTSFKRDGRAASRESRYSTHSAHPTTPSVRAPSQSPSLSHASAVISSPVIDPATLNMSTNELENVKKDLMHSAAERAKQRRLQEEEEREREKERARQKAAELEKRFATPVKEKEKSTVQSERAIQVIEQAIKEAKEENNQPNLPEKPSLQRTPSFRTAPSHPPINPRRVSFTRAPGANTIVSAVPISDSPNSWRTRPAAHSRSTSFTSQPPSALEHVQSLADDPEADLEVVDYSELGKFVGVAPAEGAEKVDQPTEPNTSTRRAVASDFFEDQPPAVSEAEKLKSDHKVWRRKERPDPSTSPQSIRKPDQLPAVTSIQPMETNMGHSVQKDSSPEHPLTSSPSHPTRNQRKEAPMSALDDAMSRVKEALDGMQSREHTSHSEKDSQIKRPANSPSQPKLSAQRERRTVPSSRPPQPESTPTENFLFTSAEPPRSPKPAWNQFLVRVPKTSAPVEPIQRRQLERFNRSERMRWWEVLSFNPPVQGMNRRDFSLNDVLFRRGYSLGYKGKNKYRVSLPQSIMTPQTRNSIPARMSTGGAFGKPTVADEASTWRKRPSPEVAETTALSTTSRSPPPELRESPTVAVSLETHKEDGTKDQVGTGSLRTRSQPKMPVGSGVAFYRDSRIVEVDAQAGPAVSFFAVTETDPASATTEVKKETGVVNDATKQSPIGSKIPLIDMKRRSPNTSPNDSKYSLPPLVSSTKTESKSSEDSPDRIPITPPSHHNSAWSSRTLALPLKDSPVRVPDPEHLRAVWSQTSNKSELHPVNSLEGIADDLTALPFTLQDVKSEDGETPPPTMTTAPSRMSLHDVTKAFQQVPVPALTTTPHRPTISPPSTSAPVARPPQGFYSVSNSSAAQSMRPNYPYHPSPIMSHSPAPMAYPHPMNGSPVPSRMQVNGHAPLFSPMWVPHPNAAAQSPGAMMRPSMPSSYPPPPMYPSPGPQPIYGLPPNMQNSVPAPQPPQQGGHLNRGRGNGPIMSPAMAHAGAVPPMPMYGGSPVMLPAHAARPPMRNDNHPHHHPQHPPPSLHHPMPPQSYPSPAQFGGVRPTW</sequence>
<feature type="compositionally biased region" description="Basic and acidic residues" evidence="1">
    <location>
        <begin position="480"/>
        <end position="499"/>
    </location>
</feature>
<keyword evidence="3" id="KW-1185">Reference proteome</keyword>
<gene>
    <name evidence="2" type="ORF">AAF712_001113</name>
</gene>
<feature type="compositionally biased region" description="Basic and acidic residues" evidence="1">
    <location>
        <begin position="442"/>
        <end position="453"/>
    </location>
</feature>
<accession>A0ABR3AGX4</accession>
<evidence type="ECO:0000313" key="3">
    <source>
        <dbReference type="Proteomes" id="UP001437256"/>
    </source>
</evidence>
<feature type="region of interest" description="Disordered" evidence="1">
    <location>
        <begin position="1"/>
        <end position="690"/>
    </location>
</feature>
<comment type="caution">
    <text evidence="2">The sequence shown here is derived from an EMBL/GenBank/DDBJ whole genome shotgun (WGS) entry which is preliminary data.</text>
</comment>
<feature type="compositionally biased region" description="Polar residues" evidence="1">
    <location>
        <begin position="59"/>
        <end position="94"/>
    </location>
</feature>
<feature type="compositionally biased region" description="Basic and acidic residues" evidence="1">
    <location>
        <begin position="574"/>
        <end position="587"/>
    </location>
</feature>
<feature type="compositionally biased region" description="Basic and acidic residues" evidence="1">
    <location>
        <begin position="367"/>
        <end position="380"/>
    </location>
</feature>
<feature type="compositionally biased region" description="Polar residues" evidence="1">
    <location>
        <begin position="1416"/>
        <end position="1428"/>
    </location>
</feature>
<feature type="compositionally biased region" description="Basic and acidic residues" evidence="1">
    <location>
        <begin position="16"/>
        <end position="30"/>
    </location>
</feature>
<proteinExistence type="predicted"/>
<feature type="compositionally biased region" description="Polar residues" evidence="1">
    <location>
        <begin position="1390"/>
        <end position="1406"/>
    </location>
</feature>
<feature type="region of interest" description="Disordered" evidence="1">
    <location>
        <begin position="1230"/>
        <end position="1297"/>
    </location>
</feature>
<feature type="compositionally biased region" description="Basic and acidic residues" evidence="1">
    <location>
        <begin position="931"/>
        <end position="957"/>
    </location>
</feature>
<feature type="compositionally biased region" description="Low complexity" evidence="1">
    <location>
        <begin position="151"/>
        <end position="181"/>
    </location>
</feature>
<feature type="compositionally biased region" description="Basic and acidic residues" evidence="1">
    <location>
        <begin position="633"/>
        <end position="686"/>
    </location>
</feature>
<evidence type="ECO:0000313" key="2">
    <source>
        <dbReference type="EMBL" id="KAL0072189.1"/>
    </source>
</evidence>
<feature type="compositionally biased region" description="Polar residues" evidence="1">
    <location>
        <begin position="771"/>
        <end position="781"/>
    </location>
</feature>
<feature type="region of interest" description="Disordered" evidence="1">
    <location>
        <begin position="1513"/>
        <end position="1549"/>
    </location>
</feature>
<feature type="compositionally biased region" description="Basic and acidic residues" evidence="1">
    <location>
        <begin position="350"/>
        <end position="359"/>
    </location>
</feature>
<feature type="compositionally biased region" description="Polar residues" evidence="1">
    <location>
        <begin position="504"/>
        <end position="518"/>
    </location>
</feature>
<protein>
    <submittedName>
        <fullName evidence="2">Uncharacterized protein</fullName>
    </submittedName>
</protein>
<feature type="region of interest" description="Disordered" evidence="1">
    <location>
        <begin position="1565"/>
        <end position="1615"/>
    </location>
</feature>
<evidence type="ECO:0000256" key="1">
    <source>
        <dbReference type="SAM" id="MobiDB-lite"/>
    </source>
</evidence>
<feature type="compositionally biased region" description="Polar residues" evidence="1">
    <location>
        <begin position="403"/>
        <end position="417"/>
    </location>
</feature>
<feature type="compositionally biased region" description="Low complexity" evidence="1">
    <location>
        <begin position="556"/>
        <end position="567"/>
    </location>
</feature>
<feature type="compositionally biased region" description="Basic and acidic residues" evidence="1">
    <location>
        <begin position="273"/>
        <end position="308"/>
    </location>
</feature>
<reference evidence="2 3" key="1">
    <citation type="submission" date="2024-05" db="EMBL/GenBank/DDBJ databases">
        <title>A draft genome resource for the thread blight pathogen Marasmius tenuissimus strain MS-2.</title>
        <authorList>
            <person name="Yulfo-Soto G.E."/>
            <person name="Baruah I.K."/>
            <person name="Amoako-Attah I."/>
            <person name="Bukari Y."/>
            <person name="Meinhardt L.W."/>
            <person name="Bailey B.A."/>
            <person name="Cohen S.P."/>
        </authorList>
    </citation>
    <scope>NUCLEOTIDE SEQUENCE [LARGE SCALE GENOMIC DNA]</scope>
    <source>
        <strain evidence="2 3">MS-2</strain>
    </source>
</reference>
<feature type="compositionally biased region" description="Polar residues" evidence="1">
    <location>
        <begin position="1166"/>
        <end position="1177"/>
    </location>
</feature>